<dbReference type="Gene3D" id="3.20.20.60">
    <property type="entry name" value="Phosphoenolpyruvate-binding domains"/>
    <property type="match status" value="1"/>
</dbReference>
<dbReference type="RefSeq" id="WP_096453496.1">
    <property type="nucleotide sequence ID" value="NZ_AP017369.1"/>
</dbReference>
<dbReference type="AlphaFoldDB" id="A0A160PMJ7"/>
<dbReference type="InterPro" id="IPR040442">
    <property type="entry name" value="Pyrv_kinase-like_dom_sf"/>
</dbReference>
<accession>A0A160PMJ7</accession>
<dbReference type="EMBL" id="AP017369">
    <property type="protein sequence ID" value="BAU94425.1"/>
    <property type="molecule type" value="Genomic_DNA"/>
</dbReference>
<dbReference type="SUPFAM" id="SSF51621">
    <property type="entry name" value="Phosphoenolpyruvate/pyruvate domain"/>
    <property type="match status" value="1"/>
</dbReference>
<protein>
    <submittedName>
        <fullName evidence="1">Candidate carboxyvinyl-carboxyphosphonate phosphorylmutase</fullName>
    </submittedName>
</protein>
<dbReference type="PANTHER" id="PTHR42905">
    <property type="entry name" value="PHOSPHOENOLPYRUVATE CARBOXYLASE"/>
    <property type="match status" value="1"/>
</dbReference>
<name>A0A160PMJ7_9CORY</name>
<reference evidence="1 2" key="1">
    <citation type="submission" date="2016-02" db="EMBL/GenBank/DDBJ databases">
        <title>Corynebacterium glutamicum N24 whole genome sequencing project.</title>
        <authorList>
            <person name="Matsutani M."/>
            <person name="Nangtapong N."/>
            <person name="Yakushi T."/>
            <person name="Matsushita K."/>
        </authorList>
    </citation>
    <scope>NUCLEOTIDE SEQUENCE [LARGE SCALE GENOMIC DNA]</scope>
    <source>
        <strain evidence="1 2">N24</strain>
    </source>
</reference>
<gene>
    <name evidence="1" type="ORF">N24_0163</name>
</gene>
<dbReference type="GO" id="GO:0016833">
    <property type="term" value="F:oxo-acid-lyase activity"/>
    <property type="evidence" value="ECO:0007669"/>
    <property type="project" value="UniProtKB-ARBA"/>
</dbReference>
<sequence>MSLSKSARLRALFESKETTIMPFGTLPMHAQMAEKAGFPAFEVSGGMSSWWVGGVADVGWLTMTEVVAHCKTIAASVDIPIFCDADTGYGSAINARRTVQEFIQAGIAGIHIEDQLEPKKAGGQAGIALVSDEEAIGRINAACDARDEMDKDFVIVARTDGYGAEGGSLEEAIRRGKLYAEETGADCIFYEGLRTWEEVRIANEETPGPSYCIASRHAGPTPSVKELTEMGQAIQIAPFILPGVQEVWRLLLELKNTGELAPIDAYNAQAFDRLGEEDYVGFGDVFVKPSYEDVRKWEEAYYPAEKQRDYVNTIHD</sequence>
<dbReference type="InterPro" id="IPR039556">
    <property type="entry name" value="ICL/PEPM"/>
</dbReference>
<keyword evidence="2" id="KW-1185">Reference proteome</keyword>
<dbReference type="CDD" id="cd00377">
    <property type="entry name" value="ICL_PEPM"/>
    <property type="match status" value="1"/>
</dbReference>
<dbReference type="InterPro" id="IPR015813">
    <property type="entry name" value="Pyrv/PenolPyrv_kinase-like_dom"/>
</dbReference>
<evidence type="ECO:0000313" key="1">
    <source>
        <dbReference type="EMBL" id="BAU94425.1"/>
    </source>
</evidence>
<evidence type="ECO:0000313" key="2">
    <source>
        <dbReference type="Proteomes" id="UP000218244"/>
    </source>
</evidence>
<dbReference type="PANTHER" id="PTHR42905:SF5">
    <property type="entry name" value="CARBOXYVINYL-CARBOXYPHOSPHONATE PHOSPHORYLMUTASE, CHLOROPLASTIC"/>
    <property type="match status" value="1"/>
</dbReference>
<proteinExistence type="predicted"/>
<organism evidence="1 2">
    <name type="scientific">Corynebacterium suranareeae</name>
    <dbReference type="NCBI Taxonomy" id="2506452"/>
    <lineage>
        <taxon>Bacteria</taxon>
        <taxon>Bacillati</taxon>
        <taxon>Actinomycetota</taxon>
        <taxon>Actinomycetes</taxon>
        <taxon>Mycobacteriales</taxon>
        <taxon>Corynebacteriaceae</taxon>
        <taxon>Corynebacterium</taxon>
    </lineage>
</organism>
<dbReference type="Proteomes" id="UP000218244">
    <property type="component" value="Chromosome"/>
</dbReference>
<dbReference type="KEGG" id="csur:N24_0163"/>
<dbReference type="Pfam" id="PF13714">
    <property type="entry name" value="PEP_mutase"/>
    <property type="match status" value="1"/>
</dbReference>